<keyword evidence="2" id="KW-1185">Reference proteome</keyword>
<dbReference type="Gene3D" id="2.70.40.10">
    <property type="match status" value="1"/>
</dbReference>
<evidence type="ECO:0000313" key="1">
    <source>
        <dbReference type="EMBL" id="KAG6507159.1"/>
    </source>
</evidence>
<sequence>MIARLSNTPNVAFAYKVSGVVDYLTSHGVNALPGRRYSTSQLQGMNWVIRPTQINFPMQSSEIATRSSIASKLGIHVGAGVINNDYQGDQIAQLIISPILQDNTSSTLTDYIRGYCVVEDEFFVAVADATLEEEEEPWDMEYLQLARLAEHVYSSSVITTYRPPTYVTMGLANYPPPSPDSKYK</sequence>
<accession>A0A8J5GVJ0</accession>
<dbReference type="Proteomes" id="UP000734854">
    <property type="component" value="Unassembled WGS sequence"/>
</dbReference>
<dbReference type="SUPFAM" id="SSF51283">
    <property type="entry name" value="dUTPase-like"/>
    <property type="match status" value="1"/>
</dbReference>
<dbReference type="EMBL" id="JACMSC010000009">
    <property type="protein sequence ID" value="KAG6507159.1"/>
    <property type="molecule type" value="Genomic_DNA"/>
</dbReference>
<protein>
    <submittedName>
        <fullName evidence="1">Uncharacterized protein</fullName>
    </submittedName>
</protein>
<organism evidence="1 2">
    <name type="scientific">Zingiber officinale</name>
    <name type="common">Ginger</name>
    <name type="synonym">Amomum zingiber</name>
    <dbReference type="NCBI Taxonomy" id="94328"/>
    <lineage>
        <taxon>Eukaryota</taxon>
        <taxon>Viridiplantae</taxon>
        <taxon>Streptophyta</taxon>
        <taxon>Embryophyta</taxon>
        <taxon>Tracheophyta</taxon>
        <taxon>Spermatophyta</taxon>
        <taxon>Magnoliopsida</taxon>
        <taxon>Liliopsida</taxon>
        <taxon>Zingiberales</taxon>
        <taxon>Zingiberaceae</taxon>
        <taxon>Zingiber</taxon>
    </lineage>
</organism>
<gene>
    <name evidence="1" type="ORF">ZIOFF_032500</name>
</gene>
<dbReference type="AlphaFoldDB" id="A0A8J5GVJ0"/>
<dbReference type="InterPro" id="IPR036157">
    <property type="entry name" value="dUTPase-like_sf"/>
</dbReference>
<comment type="caution">
    <text evidence="1">The sequence shown here is derived from an EMBL/GenBank/DDBJ whole genome shotgun (WGS) entry which is preliminary data.</text>
</comment>
<name>A0A8J5GVJ0_ZINOF</name>
<proteinExistence type="predicted"/>
<evidence type="ECO:0000313" key="2">
    <source>
        <dbReference type="Proteomes" id="UP000734854"/>
    </source>
</evidence>
<reference evidence="1 2" key="1">
    <citation type="submission" date="2020-08" db="EMBL/GenBank/DDBJ databases">
        <title>Plant Genome Project.</title>
        <authorList>
            <person name="Zhang R.-G."/>
        </authorList>
    </citation>
    <scope>NUCLEOTIDE SEQUENCE [LARGE SCALE GENOMIC DNA]</scope>
    <source>
        <tissue evidence="1">Rhizome</tissue>
    </source>
</reference>